<protein>
    <submittedName>
        <fullName evidence="1">Uncharacterized protein</fullName>
    </submittedName>
</protein>
<sequence>MLLVSQVWTRRELTEAQIGQACGAAQVRGDLLAGLMLLVDGLEIDCRRRADLPATVARELLAAEQRVEPYGWCYDFSAEALDFPAAVHQGLVKLAQAGDGVVAGENVLQWPETAEPQDYLALAQAARTTEPGLVLTWLVAGVDRPELRSDWERGLLAEPRYAQLPDRPQPQVVQLTAEGARPLWHVGLGLPLPFVDVDAVRDLFGQTARHLQPVLATCQYVPGIATVRGK</sequence>
<dbReference type="Proteomes" id="UP000185612">
    <property type="component" value="Unassembled WGS sequence"/>
</dbReference>
<evidence type="ECO:0000313" key="2">
    <source>
        <dbReference type="Proteomes" id="UP000185612"/>
    </source>
</evidence>
<organism evidence="1 2">
    <name type="scientific">Buchananella hordeovulneris</name>
    <dbReference type="NCBI Taxonomy" id="52770"/>
    <lineage>
        <taxon>Bacteria</taxon>
        <taxon>Bacillati</taxon>
        <taxon>Actinomycetota</taxon>
        <taxon>Actinomycetes</taxon>
        <taxon>Actinomycetales</taxon>
        <taxon>Actinomycetaceae</taxon>
        <taxon>Buchananella</taxon>
    </lineage>
</organism>
<gene>
    <name evidence="1" type="ORF">BSZ40_04120</name>
</gene>
<proteinExistence type="predicted"/>
<dbReference type="STRING" id="52770.BSZ40_04120"/>
<comment type="caution">
    <text evidence="1">The sequence shown here is derived from an EMBL/GenBank/DDBJ whole genome shotgun (WGS) entry which is preliminary data.</text>
</comment>
<dbReference type="AlphaFoldDB" id="A0A1Q5PWX4"/>
<keyword evidence="2" id="KW-1185">Reference proteome</keyword>
<dbReference type="RefSeq" id="WP_073823574.1">
    <property type="nucleotide sequence ID" value="NZ_MQVS01000003.1"/>
</dbReference>
<evidence type="ECO:0000313" key="1">
    <source>
        <dbReference type="EMBL" id="OKL52098.1"/>
    </source>
</evidence>
<name>A0A1Q5PWX4_9ACTO</name>
<dbReference type="EMBL" id="MQVS01000003">
    <property type="protein sequence ID" value="OKL52098.1"/>
    <property type="molecule type" value="Genomic_DNA"/>
</dbReference>
<reference evidence="2" key="1">
    <citation type="submission" date="2016-12" db="EMBL/GenBank/DDBJ databases">
        <authorList>
            <person name="Meng X."/>
        </authorList>
    </citation>
    <scope>NUCLEOTIDE SEQUENCE [LARGE SCALE GENOMIC DNA]</scope>
    <source>
        <strain evidence="2">DSM 20732</strain>
    </source>
</reference>
<accession>A0A1Q5PWX4</accession>
<dbReference type="InParanoid" id="A0A1Q5PWX4"/>